<dbReference type="AlphaFoldDB" id="A0A7G5BSX6"/>
<proteinExistence type="predicted"/>
<dbReference type="EMBL" id="CP041969">
    <property type="protein sequence ID" value="QMV40060.1"/>
    <property type="molecule type" value="Genomic_DNA"/>
</dbReference>
<keyword evidence="2" id="KW-1185">Reference proteome</keyword>
<accession>A0A7G5BSX6</accession>
<name>A0A7G5BSX6_9BACL</name>
<organism evidence="1 2">
    <name type="scientific">Cohnella cholangitidis</name>
    <dbReference type="NCBI Taxonomy" id="2598458"/>
    <lineage>
        <taxon>Bacteria</taxon>
        <taxon>Bacillati</taxon>
        <taxon>Bacillota</taxon>
        <taxon>Bacilli</taxon>
        <taxon>Bacillales</taxon>
        <taxon>Paenibacillaceae</taxon>
        <taxon>Cohnella</taxon>
    </lineage>
</organism>
<dbReference type="KEGG" id="cchl:FPL14_01735"/>
<reference evidence="1 2" key="1">
    <citation type="submission" date="2019-07" db="EMBL/GenBank/DDBJ databases">
        <authorList>
            <person name="Kim J.K."/>
            <person name="Cheong H.-M."/>
            <person name="Choi Y."/>
            <person name="Hwang K.J."/>
            <person name="Lee S."/>
            <person name="Choi C."/>
        </authorList>
    </citation>
    <scope>NUCLEOTIDE SEQUENCE [LARGE SCALE GENOMIC DNA]</scope>
    <source>
        <strain evidence="1 2">KS 22</strain>
    </source>
</reference>
<protein>
    <submittedName>
        <fullName evidence="1">Uncharacterized protein</fullName>
    </submittedName>
</protein>
<gene>
    <name evidence="1" type="ORF">FPL14_01735</name>
</gene>
<sequence length="105" mass="11951">MKILIISIVGIVVFLLYLALDDSLKTKGKSRKSSYIIRSDKGIVSIINKLDQLGYYKYVDPKSKKEIKKNSINAGYLFGWEESGRDFTSDAENWQKVELVSSLKL</sequence>
<dbReference type="Proteomes" id="UP000515679">
    <property type="component" value="Chromosome"/>
</dbReference>
<evidence type="ECO:0000313" key="1">
    <source>
        <dbReference type="EMBL" id="QMV40060.1"/>
    </source>
</evidence>
<evidence type="ECO:0000313" key="2">
    <source>
        <dbReference type="Proteomes" id="UP000515679"/>
    </source>
</evidence>
<dbReference type="RefSeq" id="WP_182301395.1">
    <property type="nucleotide sequence ID" value="NZ_CP041969.1"/>
</dbReference>